<evidence type="ECO:0000313" key="4">
    <source>
        <dbReference type="Proteomes" id="UP000199438"/>
    </source>
</evidence>
<dbReference type="Gene3D" id="1.10.101.10">
    <property type="entry name" value="PGBD-like superfamily/PGBD"/>
    <property type="match status" value="1"/>
</dbReference>
<organism evidence="3 4">
    <name type="scientific">Zunongwangia mangrovi</name>
    <dbReference type="NCBI Taxonomy" id="1334022"/>
    <lineage>
        <taxon>Bacteria</taxon>
        <taxon>Pseudomonadati</taxon>
        <taxon>Bacteroidota</taxon>
        <taxon>Flavobacteriia</taxon>
        <taxon>Flavobacteriales</taxon>
        <taxon>Flavobacteriaceae</taxon>
        <taxon>Zunongwangia</taxon>
    </lineage>
</organism>
<evidence type="ECO:0000259" key="2">
    <source>
        <dbReference type="Pfam" id="PF05257"/>
    </source>
</evidence>
<dbReference type="SUPFAM" id="SSF54001">
    <property type="entry name" value="Cysteine proteinases"/>
    <property type="match status" value="1"/>
</dbReference>
<dbReference type="OrthoDB" id="9813532at2"/>
<evidence type="ECO:0000313" key="3">
    <source>
        <dbReference type="EMBL" id="SFB80382.1"/>
    </source>
</evidence>
<dbReference type="RefSeq" id="WP_092539983.1">
    <property type="nucleotide sequence ID" value="NZ_FOKV01000001.1"/>
</dbReference>
<dbReference type="InterPro" id="IPR038765">
    <property type="entry name" value="Papain-like_cys_pep_sf"/>
</dbReference>
<dbReference type="NCBIfam" id="TIGR02594">
    <property type="entry name" value="TIGR02594 family protein"/>
    <property type="match status" value="1"/>
</dbReference>
<dbReference type="STRING" id="1334022.SAMN04487907_101707"/>
<dbReference type="SUPFAM" id="SSF47090">
    <property type="entry name" value="PGBD-like"/>
    <property type="match status" value="1"/>
</dbReference>
<dbReference type="Pfam" id="PF01471">
    <property type="entry name" value="PG_binding_1"/>
    <property type="match status" value="1"/>
</dbReference>
<protein>
    <submittedName>
        <fullName evidence="3">TIGR02594 family protein</fullName>
    </submittedName>
</protein>
<evidence type="ECO:0000259" key="1">
    <source>
        <dbReference type="Pfam" id="PF01471"/>
    </source>
</evidence>
<proteinExistence type="predicted"/>
<keyword evidence="4" id="KW-1185">Reference proteome</keyword>
<dbReference type="InterPro" id="IPR036366">
    <property type="entry name" value="PGBDSf"/>
</dbReference>
<dbReference type="InterPro" id="IPR013423">
    <property type="entry name" value="CHP02594"/>
</dbReference>
<dbReference type="Proteomes" id="UP000199438">
    <property type="component" value="Unassembled WGS sequence"/>
</dbReference>
<dbReference type="EMBL" id="FOKV01000001">
    <property type="protein sequence ID" value="SFB80382.1"/>
    <property type="molecule type" value="Genomic_DNA"/>
</dbReference>
<dbReference type="Pfam" id="PF05257">
    <property type="entry name" value="CHAP"/>
    <property type="match status" value="1"/>
</dbReference>
<dbReference type="AlphaFoldDB" id="A0A1I1E146"/>
<feature type="domain" description="Peptidase C51" evidence="2">
    <location>
        <begin position="39"/>
        <end position="116"/>
    </location>
</feature>
<dbReference type="Gene3D" id="3.90.1720.10">
    <property type="entry name" value="endopeptidase domain like (from Nostoc punctiforme)"/>
    <property type="match status" value="1"/>
</dbReference>
<dbReference type="InterPro" id="IPR002477">
    <property type="entry name" value="Peptidoglycan-bd-like"/>
</dbReference>
<sequence>MDLLKIAASQLGTKEISGSEDNPQIVKYAEESGIIGITNDEIAWCSTFVNWVAKKAGLQSSGSAAARSWTNIGIAVKDPKPGDIVVFWREDPLSWKGHVGFFTGFNKDASIVYCLGGNQSNAVNITGYDAKKVLSYRRISQVDTLSIPQPTLKRRDKGNEVIKLQKLLNFLGYNCGDVDGDFGPKTENALKLFQANNQLTVDGIYTSETLNTVESLLQS</sequence>
<feature type="domain" description="Peptidoglycan binding-like" evidence="1">
    <location>
        <begin position="158"/>
        <end position="211"/>
    </location>
</feature>
<reference evidence="4" key="1">
    <citation type="submission" date="2016-10" db="EMBL/GenBank/DDBJ databases">
        <authorList>
            <person name="Varghese N."/>
            <person name="Submissions S."/>
        </authorList>
    </citation>
    <scope>NUCLEOTIDE SEQUENCE [LARGE SCALE GENOMIC DNA]</scope>
    <source>
        <strain evidence="4">DSM 24499</strain>
    </source>
</reference>
<gene>
    <name evidence="3" type="ORF">SAMN04487907_101707</name>
</gene>
<name>A0A1I1E146_9FLAO</name>
<accession>A0A1I1E146</accession>
<dbReference type="InterPro" id="IPR036365">
    <property type="entry name" value="PGBD-like_sf"/>
</dbReference>
<dbReference type="InterPro" id="IPR007921">
    <property type="entry name" value="CHAP_dom"/>
</dbReference>